<dbReference type="SUPFAM" id="SSF64518">
    <property type="entry name" value="Phase 1 flagellin"/>
    <property type="match status" value="1"/>
</dbReference>
<dbReference type="EMBL" id="UOGL01000047">
    <property type="protein sequence ID" value="VAX36292.1"/>
    <property type="molecule type" value="Genomic_DNA"/>
</dbReference>
<evidence type="ECO:0000313" key="3">
    <source>
        <dbReference type="EMBL" id="VAX36292.1"/>
    </source>
</evidence>
<dbReference type="Gene3D" id="1.20.1330.10">
    <property type="entry name" value="f41 fragment of flagellin, N-terminal domain"/>
    <property type="match status" value="1"/>
</dbReference>
<sequence>DAINGVSDVTGVSAAIGSGLNFNTDAVANSTVVTSNAIKNSIAVNGTTSGSITFTDLRGTALEGTDATLGGALNITFTEAAANSATSINSITTAGNGDITISIELGDGGGADAGDFAAVSAAITGNATANSLVSVADNTSVGTFAAANNTLAGGVDSETLTLTDRRATTTAGADATLGGTLSYNFTAAAGSGAATSISSVATDSDGNITVNVELGTDGSSVVNATLTDIKNAIDNNLISGGAAEFITTAGGGTTLGVAGSATQLTGGNDGLNNDISFIDKRADPSDATQALNVEFLNSGNSQTLAVATNSALSGGVTTTTVSVTLATDASGNITSTAQDVQDLINGDSTAFALLESVASGTGSEVVAAQTSTAVNAGSGALTLTSANFGSKEFVEINVLSGTFVTTLNDNTTAAGRDTGVDIAATINGQVAQGSGLKASIKTGSLDAFVDFTSASNVVSETASISITGGGSLFQIGLEANVAGQIGIGIDAINTARLGGVSGKLFELGSGAGKSLLDVGPTVQGSALVDIIDQSINKVSTLRGRLGAIQKNVIETNITSLGTALENISEARSQIIDTDFAAETANLTKAQILSQSGISILAIANQNPQQVLSLLG</sequence>
<evidence type="ECO:0000256" key="1">
    <source>
        <dbReference type="ARBA" id="ARBA00023143"/>
    </source>
</evidence>
<feature type="non-terminal residue" evidence="3">
    <location>
        <position position="1"/>
    </location>
</feature>
<dbReference type="Pfam" id="PF00700">
    <property type="entry name" value="Flagellin_C"/>
    <property type="match status" value="1"/>
</dbReference>
<dbReference type="InterPro" id="IPR046358">
    <property type="entry name" value="Flagellin_C"/>
</dbReference>
<protein>
    <recommendedName>
        <fullName evidence="2">Flagellin C-terminal domain-containing protein</fullName>
    </recommendedName>
</protein>
<feature type="domain" description="Flagellin C-terminal" evidence="2">
    <location>
        <begin position="528"/>
        <end position="614"/>
    </location>
</feature>
<dbReference type="PANTHER" id="PTHR42792">
    <property type="entry name" value="FLAGELLIN"/>
    <property type="match status" value="1"/>
</dbReference>
<keyword evidence="1" id="KW-0975">Bacterial flagellum</keyword>
<dbReference type="GO" id="GO:0005198">
    <property type="term" value="F:structural molecule activity"/>
    <property type="evidence" value="ECO:0007669"/>
    <property type="project" value="InterPro"/>
</dbReference>
<accession>A0A3B1D6G6</accession>
<name>A0A3B1D6G6_9ZZZZ</name>
<dbReference type="AlphaFoldDB" id="A0A3B1D6G6"/>
<dbReference type="GO" id="GO:0009288">
    <property type="term" value="C:bacterial-type flagellum"/>
    <property type="evidence" value="ECO:0007669"/>
    <property type="project" value="InterPro"/>
</dbReference>
<dbReference type="InterPro" id="IPR001492">
    <property type="entry name" value="Flagellin"/>
</dbReference>
<dbReference type="PANTHER" id="PTHR42792:SF2">
    <property type="entry name" value="FLAGELLIN"/>
    <property type="match status" value="1"/>
</dbReference>
<evidence type="ECO:0000259" key="2">
    <source>
        <dbReference type="Pfam" id="PF00700"/>
    </source>
</evidence>
<gene>
    <name evidence="3" type="ORF">MNBD_PLANCTO02-19</name>
</gene>
<organism evidence="3">
    <name type="scientific">hydrothermal vent metagenome</name>
    <dbReference type="NCBI Taxonomy" id="652676"/>
    <lineage>
        <taxon>unclassified sequences</taxon>
        <taxon>metagenomes</taxon>
        <taxon>ecological metagenomes</taxon>
    </lineage>
</organism>
<proteinExistence type="predicted"/>
<reference evidence="3" key="1">
    <citation type="submission" date="2018-06" db="EMBL/GenBank/DDBJ databases">
        <authorList>
            <person name="Zhirakovskaya E."/>
        </authorList>
    </citation>
    <scope>NUCLEOTIDE SEQUENCE</scope>
</reference>